<evidence type="ECO:0000313" key="1">
    <source>
        <dbReference type="EMBL" id="KOO51650.1"/>
    </source>
</evidence>
<dbReference type="STRING" id="263475.AMD00_04100"/>
<evidence type="ECO:0000313" key="2">
    <source>
        <dbReference type="Proteomes" id="UP000036867"/>
    </source>
</evidence>
<dbReference type="Proteomes" id="UP000036867">
    <property type="component" value="Unassembled WGS sequence"/>
</dbReference>
<name>A0A0M0LKN8_9BACL</name>
<dbReference type="GeneID" id="301135287"/>
<accession>A0A0M0LKN8</accession>
<dbReference type="EMBL" id="LILB01000001">
    <property type="protein sequence ID" value="KOO51650.1"/>
    <property type="molecule type" value="Genomic_DNA"/>
</dbReference>
<dbReference type="RefSeq" id="WP_053415803.1">
    <property type="nucleotide sequence ID" value="NZ_JBCMHV010000010.1"/>
</dbReference>
<comment type="caution">
    <text evidence="1">The sequence shown here is derived from an EMBL/GenBank/DDBJ whole genome shotgun (WGS) entry which is preliminary data.</text>
</comment>
<gene>
    <name evidence="1" type="ORF">AMD00_04100</name>
</gene>
<proteinExistence type="predicted"/>
<organism evidence="1 2">
    <name type="scientific">Viridibacillus arvi</name>
    <dbReference type="NCBI Taxonomy" id="263475"/>
    <lineage>
        <taxon>Bacteria</taxon>
        <taxon>Bacillati</taxon>
        <taxon>Bacillota</taxon>
        <taxon>Bacilli</taxon>
        <taxon>Bacillales</taxon>
        <taxon>Caryophanaceae</taxon>
        <taxon>Viridibacillus</taxon>
    </lineage>
</organism>
<reference evidence="2" key="1">
    <citation type="submission" date="2015-08" db="EMBL/GenBank/DDBJ databases">
        <title>Fjat-10028 dsm 16317.</title>
        <authorList>
            <person name="Liu B."/>
            <person name="Wang J."/>
            <person name="Zhu Y."/>
            <person name="Liu G."/>
            <person name="Chen Q."/>
            <person name="Chen Z."/>
            <person name="Lan J."/>
            <person name="Che J."/>
            <person name="Ge C."/>
            <person name="Shi H."/>
            <person name="Pan Z."/>
            <person name="Liu X."/>
        </authorList>
    </citation>
    <scope>NUCLEOTIDE SEQUENCE [LARGE SCALE GENOMIC DNA]</scope>
    <source>
        <strain evidence="2">DSM 16317</strain>
    </source>
</reference>
<sequence length="116" mass="13466">MFKTISWRMYIKAKSKEKAQKVINRVKQEIGDIEVVSLQPYWKDKTLFELNCETSLMIEEPAKSVFEVLQLSNQIGNDINVIGPTIYEINRVVFEGVCSSPNVVGIHWFHFRIANF</sequence>
<dbReference type="OrthoDB" id="2453891at2"/>
<dbReference type="AlphaFoldDB" id="A0A0M0LKN8"/>
<protein>
    <submittedName>
        <fullName evidence="1">Uncharacterized protein</fullName>
    </submittedName>
</protein>
<keyword evidence="2" id="KW-1185">Reference proteome</keyword>